<dbReference type="Gene3D" id="3.10.20.30">
    <property type="match status" value="1"/>
</dbReference>
<evidence type="ECO:0000313" key="8">
    <source>
        <dbReference type="Proteomes" id="UP000091857"/>
    </source>
</evidence>
<dbReference type="PROSITE" id="PS00814">
    <property type="entry name" value="ADX"/>
    <property type="match status" value="1"/>
</dbReference>
<evidence type="ECO:0000256" key="1">
    <source>
        <dbReference type="ARBA" id="ARBA00022714"/>
    </source>
</evidence>
<dbReference type="PRINTS" id="PR00355">
    <property type="entry name" value="ADRENODOXIN"/>
</dbReference>
<dbReference type="STRING" id="3983.A0A2C9UB37"/>
<dbReference type="SUPFAM" id="SSF54292">
    <property type="entry name" value="2Fe-2S ferredoxin-like"/>
    <property type="match status" value="1"/>
</dbReference>
<dbReference type="Gramene" id="Manes.16G092200.2.v8.1">
    <property type="protein sequence ID" value="Manes.16G092200.2.v8.1.CDS"/>
    <property type="gene ID" value="Manes.16G092200.v8.1"/>
</dbReference>
<dbReference type="InterPro" id="IPR001055">
    <property type="entry name" value="Adrenodoxin-like"/>
</dbReference>
<dbReference type="Gramene" id="Manes.16G092200.3.v8.1">
    <property type="protein sequence ID" value="Manes.16G092200.3.v8.1.CDS"/>
    <property type="gene ID" value="Manes.16G092200.v8.1"/>
</dbReference>
<reference evidence="8" key="1">
    <citation type="journal article" date="2016" name="Nat. Biotechnol.">
        <title>Sequencing wild and cultivated cassava and related species reveals extensive interspecific hybridization and genetic diversity.</title>
        <authorList>
            <person name="Bredeson J.V."/>
            <person name="Lyons J.B."/>
            <person name="Prochnik S.E."/>
            <person name="Wu G.A."/>
            <person name="Ha C.M."/>
            <person name="Edsinger-Gonzales E."/>
            <person name="Grimwood J."/>
            <person name="Schmutz J."/>
            <person name="Rabbi I.Y."/>
            <person name="Egesi C."/>
            <person name="Nauluvula P."/>
            <person name="Lebot V."/>
            <person name="Ndunguru J."/>
            <person name="Mkamilo G."/>
            <person name="Bart R.S."/>
            <person name="Setter T.L."/>
            <person name="Gleadow R.M."/>
            <person name="Kulakow P."/>
            <person name="Ferguson M.E."/>
            <person name="Rounsley S."/>
            <person name="Rokhsar D.S."/>
        </authorList>
    </citation>
    <scope>NUCLEOTIDE SEQUENCE [LARGE SCALE GENOMIC DNA]</scope>
    <source>
        <strain evidence="8">cv. AM560-2</strain>
    </source>
</reference>
<keyword evidence="4" id="KW-0411">Iron-sulfur</keyword>
<dbReference type="GO" id="GO:0046872">
    <property type="term" value="F:metal ion binding"/>
    <property type="evidence" value="ECO:0007669"/>
    <property type="project" value="UniProtKB-KW"/>
</dbReference>
<dbReference type="GO" id="GO:0005739">
    <property type="term" value="C:mitochondrion"/>
    <property type="evidence" value="ECO:0000318"/>
    <property type="project" value="GO_Central"/>
</dbReference>
<keyword evidence="3" id="KW-0408">Iron</keyword>
<comment type="cofactor">
    <cofactor evidence="5">
        <name>[2Fe-2S] cluster</name>
        <dbReference type="ChEBI" id="CHEBI:190135"/>
    </cofactor>
</comment>
<dbReference type="PROSITE" id="PS51085">
    <property type="entry name" value="2FE2S_FER_2"/>
    <property type="match status" value="1"/>
</dbReference>
<dbReference type="InterPro" id="IPR036010">
    <property type="entry name" value="2Fe-2S_ferredoxin-like_sf"/>
</dbReference>
<dbReference type="Pfam" id="PF00111">
    <property type="entry name" value="Fer2"/>
    <property type="match status" value="1"/>
</dbReference>
<evidence type="ECO:0000256" key="2">
    <source>
        <dbReference type="ARBA" id="ARBA00022723"/>
    </source>
</evidence>
<dbReference type="Proteomes" id="UP000091857">
    <property type="component" value="Chromosome 16"/>
</dbReference>
<evidence type="ECO:0000256" key="5">
    <source>
        <dbReference type="ARBA" id="ARBA00034078"/>
    </source>
</evidence>
<organism evidence="7 8">
    <name type="scientific">Manihot esculenta</name>
    <name type="common">Cassava</name>
    <name type="synonym">Jatropha manihot</name>
    <dbReference type="NCBI Taxonomy" id="3983"/>
    <lineage>
        <taxon>Eukaryota</taxon>
        <taxon>Viridiplantae</taxon>
        <taxon>Streptophyta</taxon>
        <taxon>Embryophyta</taxon>
        <taxon>Tracheophyta</taxon>
        <taxon>Spermatophyta</taxon>
        <taxon>Magnoliopsida</taxon>
        <taxon>eudicotyledons</taxon>
        <taxon>Gunneridae</taxon>
        <taxon>Pentapetalae</taxon>
        <taxon>rosids</taxon>
        <taxon>fabids</taxon>
        <taxon>Malpighiales</taxon>
        <taxon>Euphorbiaceae</taxon>
        <taxon>Crotonoideae</taxon>
        <taxon>Manihoteae</taxon>
        <taxon>Manihot</taxon>
    </lineage>
</organism>
<evidence type="ECO:0000256" key="4">
    <source>
        <dbReference type="ARBA" id="ARBA00023014"/>
    </source>
</evidence>
<name>A0A2C9UB37_MANES</name>
<keyword evidence="8" id="KW-1185">Reference proteome</keyword>
<dbReference type="OrthoDB" id="268593at2759"/>
<feature type="domain" description="2Fe-2S ferredoxin-type" evidence="6">
    <location>
        <begin position="82"/>
        <end position="185"/>
    </location>
</feature>
<dbReference type="EMBL" id="CM004402">
    <property type="protein sequence ID" value="OAY27004.1"/>
    <property type="molecule type" value="Genomic_DNA"/>
</dbReference>
<dbReference type="InterPro" id="IPR012675">
    <property type="entry name" value="Beta-grasp_dom_sf"/>
</dbReference>
<protein>
    <recommendedName>
        <fullName evidence="6">2Fe-2S ferredoxin-type domain-containing protein</fullName>
    </recommendedName>
</protein>
<keyword evidence="1" id="KW-0001">2Fe-2S</keyword>
<dbReference type="GO" id="GO:0009055">
    <property type="term" value="F:electron transfer activity"/>
    <property type="evidence" value="ECO:0000318"/>
    <property type="project" value="GO_Central"/>
</dbReference>
<dbReference type="InterPro" id="IPR001041">
    <property type="entry name" value="2Fe-2S_ferredoxin-type"/>
</dbReference>
<dbReference type="GO" id="GO:0022900">
    <property type="term" value="P:electron transport chain"/>
    <property type="evidence" value="ECO:0000318"/>
    <property type="project" value="GO_Central"/>
</dbReference>
<gene>
    <name evidence="7" type="ORF">MANES_16G092200v8</name>
</gene>
<dbReference type="Gramene" id="Manes.16G092200.1.v8.1">
    <property type="protein sequence ID" value="Manes.16G092200.1.v8.1.CDS"/>
    <property type="gene ID" value="Manes.16G092200.v8.1"/>
</dbReference>
<dbReference type="InterPro" id="IPR018298">
    <property type="entry name" value="Adrenodoxin_Fe-S_BS"/>
</dbReference>
<proteinExistence type="predicted"/>
<accession>A0A2C9UB37</accession>
<comment type="caution">
    <text evidence="7">The sequence shown here is derived from an EMBL/GenBank/DDBJ whole genome shotgun (WGS) entry which is preliminary data.</text>
</comment>
<sequence length="198" mass="21986">MQVSRFSRIGIQAVKQLARGTCTSLCRTEFMRTPYSQCRQPWIELYPERKVFQGTLFQKHYLFSTTASGSDIGVGSEGKDTISVTFVDKDGEEKHIKVPVGMSMLEAAHENDIELEGACEGSLACSTCHVIVMDVEYYNKLEDPTDEENDMLDLAFGLTETSRLGCQVIARPELDGVRLAIPAATRNFAVDGFVPKPH</sequence>
<dbReference type="PANTHER" id="PTHR23426:SF34">
    <property type="entry name" value="ADRENODOXIN-LIKE PROTEIN 1, MITOCHONDRIAL-RELATED"/>
    <property type="match status" value="1"/>
</dbReference>
<evidence type="ECO:0000256" key="3">
    <source>
        <dbReference type="ARBA" id="ARBA00023004"/>
    </source>
</evidence>
<dbReference type="PANTHER" id="PTHR23426">
    <property type="entry name" value="FERREDOXIN/ADRENODOXIN"/>
    <property type="match status" value="1"/>
</dbReference>
<dbReference type="GO" id="GO:0051537">
    <property type="term" value="F:2 iron, 2 sulfur cluster binding"/>
    <property type="evidence" value="ECO:0007669"/>
    <property type="project" value="UniProtKB-KW"/>
</dbReference>
<dbReference type="CDD" id="cd00207">
    <property type="entry name" value="fer2"/>
    <property type="match status" value="1"/>
</dbReference>
<evidence type="ECO:0000313" key="7">
    <source>
        <dbReference type="EMBL" id="OAY27004.1"/>
    </source>
</evidence>
<evidence type="ECO:0000259" key="6">
    <source>
        <dbReference type="PROSITE" id="PS51085"/>
    </source>
</evidence>
<keyword evidence="2" id="KW-0479">Metal-binding</keyword>
<dbReference type="GO" id="GO:0140647">
    <property type="term" value="P:P450-containing electron transport chain"/>
    <property type="evidence" value="ECO:0007669"/>
    <property type="project" value="InterPro"/>
</dbReference>
<dbReference type="AlphaFoldDB" id="A0A2C9UB37"/>